<dbReference type="SUPFAM" id="SSF53448">
    <property type="entry name" value="Nucleotide-diphospho-sugar transferases"/>
    <property type="match status" value="1"/>
</dbReference>
<dbReference type="Proteomes" id="UP000515811">
    <property type="component" value="Chromosome"/>
</dbReference>
<dbReference type="GO" id="GO:0016740">
    <property type="term" value="F:transferase activity"/>
    <property type="evidence" value="ECO:0007669"/>
    <property type="project" value="UniProtKB-KW"/>
</dbReference>
<dbReference type="PANTHER" id="PTHR43179">
    <property type="entry name" value="RHAMNOSYLTRANSFERASE WBBL"/>
    <property type="match status" value="1"/>
</dbReference>
<gene>
    <name evidence="1" type="ORF">H9K76_02900</name>
</gene>
<protein>
    <submittedName>
        <fullName evidence="1">Glycosyltransferase family 2 protein</fullName>
    </submittedName>
</protein>
<organism evidence="1 2">
    <name type="scientific">Diaphorobacter ruginosibacter</name>
    <dbReference type="NCBI Taxonomy" id="1715720"/>
    <lineage>
        <taxon>Bacteria</taxon>
        <taxon>Pseudomonadati</taxon>
        <taxon>Pseudomonadota</taxon>
        <taxon>Betaproteobacteria</taxon>
        <taxon>Burkholderiales</taxon>
        <taxon>Comamonadaceae</taxon>
        <taxon>Diaphorobacter</taxon>
    </lineage>
</organism>
<dbReference type="KEGG" id="drg:H9K76_02900"/>
<dbReference type="Gene3D" id="3.90.550.10">
    <property type="entry name" value="Spore Coat Polysaccharide Biosynthesis Protein SpsA, Chain A"/>
    <property type="match status" value="1"/>
</dbReference>
<dbReference type="AlphaFoldDB" id="A0A7G9RQH4"/>
<dbReference type="RefSeq" id="WP_187598094.1">
    <property type="nucleotide sequence ID" value="NZ_CP060714.1"/>
</dbReference>
<reference evidence="1 2" key="1">
    <citation type="submission" date="2020-08" db="EMBL/GenBank/DDBJ databases">
        <title>Genome sequence of Diaphorobacter ruginosibacter DSM 27467T.</title>
        <authorList>
            <person name="Hyun D.-W."/>
            <person name="Bae J.-W."/>
        </authorList>
    </citation>
    <scope>NUCLEOTIDE SEQUENCE [LARGE SCALE GENOMIC DNA]</scope>
    <source>
        <strain evidence="1 2">DSM 27467</strain>
    </source>
</reference>
<dbReference type="InterPro" id="IPR029044">
    <property type="entry name" value="Nucleotide-diphossugar_trans"/>
</dbReference>
<dbReference type="Pfam" id="PF13641">
    <property type="entry name" value="Glyco_tranf_2_3"/>
    <property type="match status" value="1"/>
</dbReference>
<dbReference type="PANTHER" id="PTHR43179:SF7">
    <property type="entry name" value="RHAMNOSYLTRANSFERASE WBBL"/>
    <property type="match status" value="1"/>
</dbReference>
<dbReference type="EMBL" id="CP060714">
    <property type="protein sequence ID" value="QNN57849.1"/>
    <property type="molecule type" value="Genomic_DNA"/>
</dbReference>
<keyword evidence="1" id="KW-0808">Transferase</keyword>
<name>A0A7G9RQH4_9BURK</name>
<evidence type="ECO:0000313" key="1">
    <source>
        <dbReference type="EMBL" id="QNN57849.1"/>
    </source>
</evidence>
<evidence type="ECO:0000313" key="2">
    <source>
        <dbReference type="Proteomes" id="UP000515811"/>
    </source>
</evidence>
<accession>A0A7G9RQH4</accession>
<sequence>MDSEITIPRRLAVSVVSHGHGECVVDLINDLKKFSGQSVDRVIVTLNLPGETIDLSPEPHSAWPFLLQIRRNAHPLGFGENHNRALADAREDCVCVLNPDIRLTADPFAALVDCASQPGVGCSYPEQLDVDGQVQDSERALPTPVALWQRRALGHGEKRVDWVNAACLVLPTAVWKQLQGFDERYFMYCEDVDLSLRIRLAGWTLVKAPVSLIHEAQRRSGRSLNHLFWHVRSLLRLWSSSVYRQARRLPPLAQAPGATRGAVHP</sequence>
<keyword evidence="2" id="KW-1185">Reference proteome</keyword>
<proteinExistence type="predicted"/>